<reference evidence="1 2" key="1">
    <citation type="submission" date="2019-07" db="EMBL/GenBank/DDBJ databases">
        <authorList>
            <person name="Hibberd C M."/>
            <person name="Gehrig L. J."/>
            <person name="Chang H.-W."/>
            <person name="Venkatesh S."/>
        </authorList>
    </citation>
    <scope>NUCLEOTIDE SEQUENCE [LARGE SCALE GENOMIC DNA]</scope>
    <source>
        <strain evidence="1">Faecalibacterium_prausnitzii_JG_BgPS064</strain>
    </source>
</reference>
<protein>
    <submittedName>
        <fullName evidence="1">Uncharacterized protein</fullName>
    </submittedName>
</protein>
<keyword evidence="2" id="KW-1185">Reference proteome</keyword>
<name>A0A564U826_9FIRM</name>
<sequence>MRERITCAYGLVVISPTSNLFIQLHNQNILLPRFSSAENRVRDIGNDSLDRLLGRLDNQLFVILSEVPAEEVETIVYVGDNGLFIRKFQSAFSEKLSNQLLCFKSQFRCCRCDHKIVCIADEVYFVGILMFLLAMYEKNGQPLEVIIRQFVEVKFLRPKERPYQTNNFYAALARQEQLDKEVRAIVKGKEKHPKRKA</sequence>
<evidence type="ECO:0000313" key="1">
    <source>
        <dbReference type="EMBL" id="VUX15653.1"/>
    </source>
</evidence>
<accession>A0A564U826</accession>
<evidence type="ECO:0000313" key="2">
    <source>
        <dbReference type="Proteomes" id="UP000406184"/>
    </source>
</evidence>
<dbReference type="AlphaFoldDB" id="A0A564U826"/>
<organism evidence="1 2">
    <name type="scientific">Faecalibacterium prausnitzii</name>
    <dbReference type="NCBI Taxonomy" id="853"/>
    <lineage>
        <taxon>Bacteria</taxon>
        <taxon>Bacillati</taxon>
        <taxon>Bacillota</taxon>
        <taxon>Clostridia</taxon>
        <taxon>Eubacteriales</taxon>
        <taxon>Oscillospiraceae</taxon>
        <taxon>Faecalibacterium</taxon>
    </lineage>
</organism>
<proteinExistence type="predicted"/>
<gene>
    <name evidence="1" type="ORF">FPPS064S07_01129</name>
</gene>
<dbReference type="Proteomes" id="UP000406184">
    <property type="component" value="Unassembled WGS sequence"/>
</dbReference>
<dbReference type="EMBL" id="CABHMY010000122">
    <property type="protein sequence ID" value="VUX15653.1"/>
    <property type="molecule type" value="Genomic_DNA"/>
</dbReference>